<dbReference type="EMBL" id="CAJVCH010148720">
    <property type="protein sequence ID" value="CAG7727458.1"/>
    <property type="molecule type" value="Genomic_DNA"/>
</dbReference>
<dbReference type="PANTHER" id="PTHR44269">
    <property type="entry name" value="DEHYDROGENASE/REDUCTASE SDR FAMILY MEMBER 7-RELATED"/>
    <property type="match status" value="1"/>
</dbReference>
<keyword evidence="2" id="KW-0472">Membrane</keyword>
<dbReference type="GO" id="GO:0016491">
    <property type="term" value="F:oxidoreductase activity"/>
    <property type="evidence" value="ECO:0007669"/>
    <property type="project" value="UniProtKB-KW"/>
</dbReference>
<sequence length="159" mass="17563">MNRLVVKHFLQVGGGQIAVVSSVAGKVGVVLSGPYSASKHALQGYFNTLRMETYGKNIHVTLICPGPVRTPIYQAAFTHQSGETTERKPLQGEISENWMTSERCAFLSLVAIANKLAETWLSKLPIIPTIYALLYLPVVSEFLTRLVFPSIVKRMKKSN</sequence>
<feature type="transmembrane region" description="Helical" evidence="2">
    <location>
        <begin position="126"/>
        <end position="148"/>
    </location>
</feature>
<dbReference type="InterPro" id="IPR002347">
    <property type="entry name" value="SDR_fam"/>
</dbReference>
<accession>A0A8J2NUZ9</accession>
<keyword evidence="4" id="KW-1185">Reference proteome</keyword>
<keyword evidence="2" id="KW-0812">Transmembrane</keyword>
<dbReference type="PANTHER" id="PTHR44269:SF1">
    <property type="entry name" value="DEHYDROGENASE_REDUCTASE SDR FAMILY MEMBER 7"/>
    <property type="match status" value="1"/>
</dbReference>
<reference evidence="3" key="1">
    <citation type="submission" date="2021-06" db="EMBL/GenBank/DDBJ databases">
        <authorList>
            <person name="Hodson N. C."/>
            <person name="Mongue J. A."/>
            <person name="Jaron S. K."/>
        </authorList>
    </citation>
    <scope>NUCLEOTIDE SEQUENCE</scope>
</reference>
<organism evidence="3 4">
    <name type="scientific">Allacma fusca</name>
    <dbReference type="NCBI Taxonomy" id="39272"/>
    <lineage>
        <taxon>Eukaryota</taxon>
        <taxon>Metazoa</taxon>
        <taxon>Ecdysozoa</taxon>
        <taxon>Arthropoda</taxon>
        <taxon>Hexapoda</taxon>
        <taxon>Collembola</taxon>
        <taxon>Symphypleona</taxon>
        <taxon>Sminthuridae</taxon>
        <taxon>Allacma</taxon>
    </lineage>
</organism>
<dbReference type="InterPro" id="IPR053011">
    <property type="entry name" value="SDR_family_member_7"/>
</dbReference>
<gene>
    <name evidence="3" type="ORF">AFUS01_LOCUS16299</name>
</gene>
<evidence type="ECO:0000256" key="1">
    <source>
        <dbReference type="ARBA" id="ARBA00023002"/>
    </source>
</evidence>
<evidence type="ECO:0000313" key="3">
    <source>
        <dbReference type="EMBL" id="CAG7727458.1"/>
    </source>
</evidence>
<evidence type="ECO:0000313" key="4">
    <source>
        <dbReference type="Proteomes" id="UP000708208"/>
    </source>
</evidence>
<comment type="caution">
    <text evidence="3">The sequence shown here is derived from an EMBL/GenBank/DDBJ whole genome shotgun (WGS) entry which is preliminary data.</text>
</comment>
<dbReference type="OrthoDB" id="47007at2759"/>
<dbReference type="InterPro" id="IPR020904">
    <property type="entry name" value="Sc_DH/Rdtase_CS"/>
</dbReference>
<keyword evidence="1" id="KW-0560">Oxidoreductase</keyword>
<dbReference type="AlphaFoldDB" id="A0A8J2NUZ9"/>
<protein>
    <submittedName>
        <fullName evidence="3">Uncharacterized protein</fullName>
    </submittedName>
</protein>
<keyword evidence="2" id="KW-1133">Transmembrane helix</keyword>
<dbReference type="Proteomes" id="UP000708208">
    <property type="component" value="Unassembled WGS sequence"/>
</dbReference>
<dbReference type="PROSITE" id="PS00061">
    <property type="entry name" value="ADH_SHORT"/>
    <property type="match status" value="1"/>
</dbReference>
<name>A0A8J2NUZ9_9HEXA</name>
<dbReference type="Pfam" id="PF00106">
    <property type="entry name" value="adh_short"/>
    <property type="match status" value="1"/>
</dbReference>
<proteinExistence type="predicted"/>
<evidence type="ECO:0000256" key="2">
    <source>
        <dbReference type="SAM" id="Phobius"/>
    </source>
</evidence>